<evidence type="ECO:0000313" key="14">
    <source>
        <dbReference type="Proteomes" id="UP000664203"/>
    </source>
</evidence>
<dbReference type="InterPro" id="IPR002401">
    <property type="entry name" value="Cyt_P450_E_grp-I"/>
</dbReference>
<dbReference type="EMBL" id="CAJPDR010000048">
    <property type="protein sequence ID" value="CAF9911460.1"/>
    <property type="molecule type" value="Genomic_DNA"/>
</dbReference>
<name>A0A8H3ETM6_9LECA</name>
<proteinExistence type="inferred from homology"/>
<dbReference type="SUPFAM" id="SSF48264">
    <property type="entry name" value="Cytochrome P450"/>
    <property type="match status" value="1"/>
</dbReference>
<keyword evidence="9 12" id="KW-0408">Iron</keyword>
<keyword evidence="4 12" id="KW-0349">Heme</keyword>
<evidence type="ECO:0000256" key="1">
    <source>
        <dbReference type="ARBA" id="ARBA00001971"/>
    </source>
</evidence>
<evidence type="ECO:0000256" key="4">
    <source>
        <dbReference type="ARBA" id="ARBA00022617"/>
    </source>
</evidence>
<dbReference type="PRINTS" id="PR00463">
    <property type="entry name" value="EP450I"/>
</dbReference>
<evidence type="ECO:0000313" key="13">
    <source>
        <dbReference type="EMBL" id="CAF9911460.1"/>
    </source>
</evidence>
<dbReference type="Gene3D" id="1.10.630.10">
    <property type="entry name" value="Cytochrome P450"/>
    <property type="match status" value="1"/>
</dbReference>
<comment type="subcellular location">
    <subcellularLocation>
        <location evidence="2">Membrane</location>
    </subcellularLocation>
</comment>
<keyword evidence="5" id="KW-0812">Transmembrane</keyword>
<dbReference type="Proteomes" id="UP000664203">
    <property type="component" value="Unassembled WGS sequence"/>
</dbReference>
<keyword evidence="8" id="KW-0560">Oxidoreductase</keyword>
<protein>
    <recommendedName>
        <fullName evidence="15">Cytochrome P450</fullName>
    </recommendedName>
</protein>
<comment type="cofactor">
    <cofactor evidence="1 12">
        <name>heme</name>
        <dbReference type="ChEBI" id="CHEBI:30413"/>
    </cofactor>
</comment>
<comment type="similarity">
    <text evidence="3">Belongs to the cytochrome P450 family.</text>
</comment>
<reference evidence="13" key="1">
    <citation type="submission" date="2021-03" db="EMBL/GenBank/DDBJ databases">
        <authorList>
            <person name="Tagirdzhanova G."/>
        </authorList>
    </citation>
    <scope>NUCLEOTIDE SEQUENCE</scope>
</reference>
<dbReference type="GO" id="GO:0016705">
    <property type="term" value="F:oxidoreductase activity, acting on paired donors, with incorporation or reduction of molecular oxygen"/>
    <property type="evidence" value="ECO:0007669"/>
    <property type="project" value="InterPro"/>
</dbReference>
<accession>A0A8H3ETM6</accession>
<evidence type="ECO:0000256" key="10">
    <source>
        <dbReference type="ARBA" id="ARBA00023033"/>
    </source>
</evidence>
<comment type="caution">
    <text evidence="13">The sequence shown here is derived from an EMBL/GenBank/DDBJ whole genome shotgun (WGS) entry which is preliminary data.</text>
</comment>
<gene>
    <name evidence="13" type="ORF">ALECFALPRED_007328</name>
</gene>
<evidence type="ECO:0000256" key="2">
    <source>
        <dbReference type="ARBA" id="ARBA00004370"/>
    </source>
</evidence>
<evidence type="ECO:0000256" key="3">
    <source>
        <dbReference type="ARBA" id="ARBA00010617"/>
    </source>
</evidence>
<evidence type="ECO:0000256" key="12">
    <source>
        <dbReference type="PIRSR" id="PIRSR602401-1"/>
    </source>
</evidence>
<dbReference type="GO" id="GO:0020037">
    <property type="term" value="F:heme binding"/>
    <property type="evidence" value="ECO:0007669"/>
    <property type="project" value="InterPro"/>
</dbReference>
<dbReference type="PRINTS" id="PR00385">
    <property type="entry name" value="P450"/>
</dbReference>
<dbReference type="GO" id="GO:0005506">
    <property type="term" value="F:iron ion binding"/>
    <property type="evidence" value="ECO:0007669"/>
    <property type="project" value="InterPro"/>
</dbReference>
<keyword evidence="11" id="KW-0472">Membrane</keyword>
<evidence type="ECO:0000256" key="8">
    <source>
        <dbReference type="ARBA" id="ARBA00023002"/>
    </source>
</evidence>
<evidence type="ECO:0000256" key="9">
    <source>
        <dbReference type="ARBA" id="ARBA00023004"/>
    </source>
</evidence>
<feature type="binding site" description="axial binding residue" evidence="12">
    <location>
        <position position="482"/>
    </location>
    <ligand>
        <name>heme</name>
        <dbReference type="ChEBI" id="CHEBI:30413"/>
    </ligand>
    <ligandPart>
        <name>Fe</name>
        <dbReference type="ChEBI" id="CHEBI:18248"/>
    </ligandPart>
</feature>
<sequence length="539" mass="60886">MNFKAELLVAGASGVLCHNLVFIHGEWHMHATSLLKLSAASFAAVAAFEAAYQGLSLASALAASGEICSTYLSCLFASMVIYRTVFHRLRHFPGPALAKVSKLWHVARCLDSKNHLLLERLHREYGDFVRTGPNELTIFAPNVLPTILEGPSNPFSKPAWYDSLQPYIGLTNHRNRKVHERHRRVWDHGFTTQALQSYQAQIKVYARQLERVIADNGPKPISANECFCWFSFDVMGQFAFSKSFNNLRDRKLHDAIRMIHSGMSLTGPFTPVPWLIRIGFENPIAGMARDLHRLLKWCSEQMDERIERNVDNLDISHYLIQGSAKRGTLHEDQTTLYGDAIGMIVAGSDTTASTLVSLFYRLVQHPEHMRKLQEELDTAGDVEDFTVLQKLPHLNGIVNEILRLYPAVPTGGLRETPPGGANICGRFVPGNTIICAPRYTLSRLDSCFERPTEFVPERWYRRTEMVRNKNAFAPFSLGRYNCIGKNLALAELRFVTALLVIKYDVSFAEGEDGKFVDGDLMDQFTATPGRLRLVFRERK</sequence>
<keyword evidence="10" id="KW-0503">Monooxygenase</keyword>
<dbReference type="InterPro" id="IPR050121">
    <property type="entry name" value="Cytochrome_P450_monoxygenase"/>
</dbReference>
<evidence type="ECO:0000256" key="5">
    <source>
        <dbReference type="ARBA" id="ARBA00022692"/>
    </source>
</evidence>
<dbReference type="OrthoDB" id="6692864at2759"/>
<keyword evidence="7" id="KW-1133">Transmembrane helix</keyword>
<keyword evidence="6 12" id="KW-0479">Metal-binding</keyword>
<dbReference type="AlphaFoldDB" id="A0A8H3ETM6"/>
<keyword evidence="14" id="KW-1185">Reference proteome</keyword>
<dbReference type="InterPro" id="IPR001128">
    <property type="entry name" value="Cyt_P450"/>
</dbReference>
<dbReference type="CDD" id="cd11061">
    <property type="entry name" value="CYP67-like"/>
    <property type="match status" value="1"/>
</dbReference>
<dbReference type="InterPro" id="IPR036396">
    <property type="entry name" value="Cyt_P450_sf"/>
</dbReference>
<evidence type="ECO:0000256" key="6">
    <source>
        <dbReference type="ARBA" id="ARBA00022723"/>
    </source>
</evidence>
<dbReference type="Pfam" id="PF00067">
    <property type="entry name" value="p450"/>
    <property type="match status" value="1"/>
</dbReference>
<dbReference type="GO" id="GO:0016020">
    <property type="term" value="C:membrane"/>
    <property type="evidence" value="ECO:0007669"/>
    <property type="project" value="UniProtKB-SubCell"/>
</dbReference>
<evidence type="ECO:0000256" key="11">
    <source>
        <dbReference type="ARBA" id="ARBA00023136"/>
    </source>
</evidence>
<evidence type="ECO:0008006" key="15">
    <source>
        <dbReference type="Google" id="ProtNLM"/>
    </source>
</evidence>
<dbReference type="PANTHER" id="PTHR24305:SF112">
    <property type="entry name" value="L-ORNITHINE-N5-MONOOXYGENASE (EUROFUNG)"/>
    <property type="match status" value="1"/>
</dbReference>
<dbReference type="GO" id="GO:0004497">
    <property type="term" value="F:monooxygenase activity"/>
    <property type="evidence" value="ECO:0007669"/>
    <property type="project" value="UniProtKB-KW"/>
</dbReference>
<organism evidence="13 14">
    <name type="scientific">Alectoria fallacina</name>
    <dbReference type="NCBI Taxonomy" id="1903189"/>
    <lineage>
        <taxon>Eukaryota</taxon>
        <taxon>Fungi</taxon>
        <taxon>Dikarya</taxon>
        <taxon>Ascomycota</taxon>
        <taxon>Pezizomycotina</taxon>
        <taxon>Lecanoromycetes</taxon>
        <taxon>OSLEUM clade</taxon>
        <taxon>Lecanoromycetidae</taxon>
        <taxon>Lecanorales</taxon>
        <taxon>Lecanorineae</taxon>
        <taxon>Parmeliaceae</taxon>
        <taxon>Alectoria</taxon>
    </lineage>
</organism>
<dbReference type="PANTHER" id="PTHR24305">
    <property type="entry name" value="CYTOCHROME P450"/>
    <property type="match status" value="1"/>
</dbReference>
<evidence type="ECO:0000256" key="7">
    <source>
        <dbReference type="ARBA" id="ARBA00022989"/>
    </source>
</evidence>